<dbReference type="GO" id="GO:0051992">
    <property type="term" value="F:UDP-N-acetylmuramoyl-L-alanyl-D-glutamyl-meso-2,6-diaminopimelyl-D-alanyl-D-alanine:undecaprenyl-phosphate transferase activity"/>
    <property type="evidence" value="ECO:0007669"/>
    <property type="project" value="RHEA"/>
</dbReference>
<evidence type="ECO:0000256" key="3">
    <source>
        <dbReference type="ARBA" id="ARBA00022679"/>
    </source>
</evidence>
<evidence type="ECO:0000256" key="1">
    <source>
        <dbReference type="ARBA" id="ARBA00004141"/>
    </source>
</evidence>
<keyword evidence="3 7" id="KW-0808">Transferase</keyword>
<protein>
    <recommendedName>
        <fullName evidence="7">Phospho-N-acetylmuramoyl-pentapeptide-transferase</fullName>
        <ecNumber evidence="7">2.7.8.13</ecNumber>
    </recommendedName>
    <alternativeName>
        <fullName evidence="7">UDP-MurNAc-pentapeptide phosphotransferase</fullName>
    </alternativeName>
</protein>
<sequence>MPNLLPLALGVIIFSFAIASVLIVPFIDFLYKMRLVRHKEAPKSGKVPLFDKLHDIKAGTPTGGGILLVFLVSLLFAIVFPIAKNLGVYIYSAHNLAIELFIIFFTLISFGLLGLMDDYIKIFGKPHPGLVGMWVGMSRTTKFIFQWILALIIGYLLYKSLGISIIHIPIFDKVVNLGFWYVPLSAFIIVFFTNAFNFTDGLDGLASGLLMIYLFAFGVIAAGNLDTPLSIFIGLWLGVIIAFLYFNVYPARIFLGDAGALSFGAMIAVIGLLTGNVLALFVIGGIFVIEAASSAVQILGWKILKKPILPLAPIHHAFLAIGWEEPKIVMRAWILGIILAIFGLWLATI</sequence>
<feature type="transmembrane region" description="Helical" evidence="7">
    <location>
        <begin position="6"/>
        <end position="31"/>
    </location>
</feature>
<feature type="transmembrane region" description="Helical" evidence="7">
    <location>
        <begin position="205"/>
        <end position="223"/>
    </location>
</feature>
<dbReference type="PANTHER" id="PTHR22926">
    <property type="entry name" value="PHOSPHO-N-ACETYLMURAMOYL-PENTAPEPTIDE-TRANSFERASE"/>
    <property type="match status" value="1"/>
</dbReference>
<keyword evidence="7" id="KW-0961">Cell wall biogenesis/degradation</keyword>
<keyword evidence="7" id="KW-0131">Cell cycle</keyword>
<comment type="cofactor">
    <cofactor evidence="7 8">
        <name>Mg(2+)</name>
        <dbReference type="ChEBI" id="CHEBI:18420"/>
    </cofactor>
</comment>
<evidence type="ECO:0000256" key="7">
    <source>
        <dbReference type="HAMAP-Rule" id="MF_00038"/>
    </source>
</evidence>
<keyword evidence="4 7" id="KW-0812">Transmembrane</keyword>
<evidence type="ECO:0000256" key="2">
    <source>
        <dbReference type="ARBA" id="ARBA00005583"/>
    </source>
</evidence>
<dbReference type="UniPathway" id="UPA00219"/>
<keyword evidence="7" id="KW-0573">Peptidoglycan synthesis</keyword>
<dbReference type="InterPro" id="IPR003524">
    <property type="entry name" value="PNAcMuramoyl-5peptid_Trfase"/>
</dbReference>
<feature type="transmembrane region" description="Helical" evidence="7">
    <location>
        <begin position="143"/>
        <end position="166"/>
    </location>
</feature>
<organism evidence="9 10">
    <name type="scientific">Candidatus Woesebacteria bacterium RIFOXYA1_FULL_40_18</name>
    <dbReference type="NCBI Taxonomy" id="1802532"/>
    <lineage>
        <taxon>Bacteria</taxon>
        <taxon>Candidatus Woeseibacteriota</taxon>
    </lineage>
</organism>
<dbReference type="STRING" id="1802532.A2210_02805"/>
<evidence type="ECO:0000256" key="4">
    <source>
        <dbReference type="ARBA" id="ARBA00022692"/>
    </source>
</evidence>
<dbReference type="GO" id="GO:0008360">
    <property type="term" value="P:regulation of cell shape"/>
    <property type="evidence" value="ECO:0007669"/>
    <property type="project" value="UniProtKB-KW"/>
</dbReference>
<dbReference type="GO" id="GO:0009252">
    <property type="term" value="P:peptidoglycan biosynthetic process"/>
    <property type="evidence" value="ECO:0007669"/>
    <property type="project" value="UniProtKB-UniRule"/>
</dbReference>
<feature type="transmembrane region" description="Helical" evidence="7">
    <location>
        <begin position="328"/>
        <end position="347"/>
    </location>
</feature>
<evidence type="ECO:0000256" key="5">
    <source>
        <dbReference type="ARBA" id="ARBA00022989"/>
    </source>
</evidence>
<dbReference type="InterPro" id="IPR000715">
    <property type="entry name" value="Glycosyl_transferase_4"/>
</dbReference>
<proteinExistence type="inferred from homology"/>
<gene>
    <name evidence="7" type="primary">mraY</name>
    <name evidence="9" type="ORF">A2210_02805</name>
</gene>
<comment type="pathway">
    <text evidence="7">Cell wall biogenesis; peptidoglycan biosynthesis.</text>
</comment>
<name>A0A1F8CJS4_9BACT</name>
<dbReference type="PROSITE" id="PS01347">
    <property type="entry name" value="MRAY_1"/>
    <property type="match status" value="1"/>
</dbReference>
<dbReference type="Pfam" id="PF00953">
    <property type="entry name" value="Glycos_transf_4"/>
    <property type="match status" value="1"/>
</dbReference>
<evidence type="ECO:0000256" key="8">
    <source>
        <dbReference type="PIRSR" id="PIRSR600715-1"/>
    </source>
</evidence>
<keyword evidence="5 7" id="KW-1133">Transmembrane helix</keyword>
<evidence type="ECO:0000313" key="9">
    <source>
        <dbReference type="EMBL" id="OGM76560.1"/>
    </source>
</evidence>
<dbReference type="AlphaFoldDB" id="A0A1F8CJS4"/>
<feature type="transmembrane region" description="Helical" evidence="7">
    <location>
        <begin position="229"/>
        <end position="246"/>
    </location>
</feature>
<feature type="transmembrane region" description="Helical" evidence="7">
    <location>
        <begin position="89"/>
        <end position="115"/>
    </location>
</feature>
<comment type="similarity">
    <text evidence="2 7">Belongs to the glycosyltransferase 4 family. MraY subfamily.</text>
</comment>
<dbReference type="GO" id="GO:0046872">
    <property type="term" value="F:metal ion binding"/>
    <property type="evidence" value="ECO:0007669"/>
    <property type="project" value="UniProtKB-KW"/>
</dbReference>
<keyword evidence="6 7" id="KW-0472">Membrane</keyword>
<feature type="transmembrane region" description="Helical" evidence="7">
    <location>
        <begin position="62"/>
        <end position="83"/>
    </location>
</feature>
<comment type="function">
    <text evidence="7">Catalyzes the initial step of the lipid cycle reactions in the biosynthesis of the cell wall peptidoglycan: transfers peptidoglycan precursor phospho-MurNAc-pentapeptide from UDP-MurNAc-pentapeptide onto the lipid carrier undecaprenyl phosphate, yielding undecaprenyl-pyrophosphoryl-MurNAc-pentapeptide, known as lipid I.</text>
</comment>
<dbReference type="Proteomes" id="UP000177855">
    <property type="component" value="Unassembled WGS sequence"/>
</dbReference>
<dbReference type="EC" id="2.7.8.13" evidence="7"/>
<feature type="binding site" evidence="8">
    <location>
        <position position="257"/>
    </location>
    <ligand>
        <name>Mg(2+)</name>
        <dbReference type="ChEBI" id="CHEBI:18420"/>
    </ligand>
</feature>
<evidence type="ECO:0000313" key="10">
    <source>
        <dbReference type="Proteomes" id="UP000177855"/>
    </source>
</evidence>
<keyword evidence="7" id="KW-0132">Cell division</keyword>
<keyword evidence="7" id="KW-1003">Cell membrane</keyword>
<comment type="catalytic activity">
    <reaction evidence="7">
        <text>UDP-N-acetyl-alpha-D-muramoyl-L-alanyl-gamma-D-glutamyl-meso-2,6-diaminopimeloyl-D-alanyl-D-alanine + di-trans,octa-cis-undecaprenyl phosphate = di-trans,octa-cis-undecaprenyl diphospho-N-acetyl-alpha-D-muramoyl-L-alanyl-D-glutamyl-meso-2,6-diaminopimeloyl-D-alanyl-D-alanine + UMP</text>
        <dbReference type="Rhea" id="RHEA:28386"/>
        <dbReference type="ChEBI" id="CHEBI:57865"/>
        <dbReference type="ChEBI" id="CHEBI:60392"/>
        <dbReference type="ChEBI" id="CHEBI:61386"/>
        <dbReference type="ChEBI" id="CHEBI:61387"/>
        <dbReference type="EC" id="2.7.8.13"/>
    </reaction>
</comment>
<dbReference type="HAMAP" id="MF_00038">
    <property type="entry name" value="MraY"/>
    <property type="match status" value="1"/>
</dbReference>
<reference evidence="9 10" key="1">
    <citation type="journal article" date="2016" name="Nat. Commun.">
        <title>Thousands of microbial genomes shed light on interconnected biogeochemical processes in an aquifer system.</title>
        <authorList>
            <person name="Anantharaman K."/>
            <person name="Brown C.T."/>
            <person name="Hug L.A."/>
            <person name="Sharon I."/>
            <person name="Castelle C.J."/>
            <person name="Probst A.J."/>
            <person name="Thomas B.C."/>
            <person name="Singh A."/>
            <person name="Wilkins M.J."/>
            <person name="Karaoz U."/>
            <person name="Brodie E.L."/>
            <person name="Williams K.H."/>
            <person name="Hubbard S.S."/>
            <person name="Banfield J.F."/>
        </authorList>
    </citation>
    <scope>NUCLEOTIDE SEQUENCE [LARGE SCALE GENOMIC DNA]</scope>
</reference>
<feature type="transmembrane region" description="Helical" evidence="7">
    <location>
        <begin position="178"/>
        <end position="198"/>
    </location>
</feature>
<dbReference type="GO" id="GO:0008963">
    <property type="term" value="F:phospho-N-acetylmuramoyl-pentapeptide-transferase activity"/>
    <property type="evidence" value="ECO:0007669"/>
    <property type="project" value="UniProtKB-UniRule"/>
</dbReference>
<feature type="binding site" evidence="8">
    <location>
        <position position="197"/>
    </location>
    <ligand>
        <name>Mg(2+)</name>
        <dbReference type="ChEBI" id="CHEBI:18420"/>
    </ligand>
</feature>
<dbReference type="CDD" id="cd06852">
    <property type="entry name" value="GT_MraY"/>
    <property type="match status" value="1"/>
</dbReference>
<dbReference type="PANTHER" id="PTHR22926:SF5">
    <property type="entry name" value="PHOSPHO-N-ACETYLMURAMOYL-PENTAPEPTIDE-TRANSFERASE HOMOLOG"/>
    <property type="match status" value="1"/>
</dbReference>
<dbReference type="GO" id="GO:0071555">
    <property type="term" value="P:cell wall organization"/>
    <property type="evidence" value="ECO:0007669"/>
    <property type="project" value="UniProtKB-KW"/>
</dbReference>
<comment type="subcellular location">
    <subcellularLocation>
        <location evidence="7">Cell membrane</location>
        <topology evidence="7">Multi-pass membrane protein</topology>
    </subcellularLocation>
    <subcellularLocation>
        <location evidence="1">Membrane</location>
        <topology evidence="1">Multi-pass membrane protein</topology>
    </subcellularLocation>
</comment>
<keyword evidence="7 8" id="KW-0460">Magnesium</keyword>
<dbReference type="InterPro" id="IPR018480">
    <property type="entry name" value="PNAcMuramoyl-5peptid_Trfase_CS"/>
</dbReference>
<accession>A0A1F8CJS4</accession>
<dbReference type="GO" id="GO:0051301">
    <property type="term" value="P:cell division"/>
    <property type="evidence" value="ECO:0007669"/>
    <property type="project" value="UniProtKB-KW"/>
</dbReference>
<dbReference type="EMBL" id="MGHS01000024">
    <property type="protein sequence ID" value="OGM76560.1"/>
    <property type="molecule type" value="Genomic_DNA"/>
</dbReference>
<dbReference type="GO" id="GO:0005886">
    <property type="term" value="C:plasma membrane"/>
    <property type="evidence" value="ECO:0007669"/>
    <property type="project" value="UniProtKB-SubCell"/>
</dbReference>
<keyword evidence="7" id="KW-0133">Cell shape</keyword>
<comment type="caution">
    <text evidence="9">The sequence shown here is derived from an EMBL/GenBank/DDBJ whole genome shotgun (WGS) entry which is preliminary data.</text>
</comment>
<dbReference type="PROSITE" id="PS01348">
    <property type="entry name" value="MRAY_2"/>
    <property type="match status" value="1"/>
</dbReference>
<evidence type="ECO:0000256" key="6">
    <source>
        <dbReference type="ARBA" id="ARBA00023136"/>
    </source>
</evidence>
<keyword evidence="7 8" id="KW-0479">Metal-binding</keyword>